<dbReference type="Gene3D" id="3.30.428.10">
    <property type="entry name" value="HIT-like"/>
    <property type="match status" value="1"/>
</dbReference>
<comment type="cofactor">
    <cofactor evidence="9">
        <name>Mn(2+)</name>
        <dbReference type="ChEBI" id="CHEBI:29035"/>
    </cofactor>
</comment>
<feature type="binding site" evidence="5">
    <location>
        <position position="101"/>
    </location>
    <ligand>
        <name>substrate</name>
    </ligand>
</feature>
<dbReference type="AlphaFoldDB" id="A0A976MBE5"/>
<feature type="short sequence motif" description="Histidine triad motif" evidence="7">
    <location>
        <begin position="112"/>
        <end position="116"/>
    </location>
</feature>
<gene>
    <name evidence="11" type="ORF">MACK_001982</name>
</gene>
<evidence type="ECO:0000256" key="8">
    <source>
        <dbReference type="RuleBase" id="RU003567"/>
    </source>
</evidence>
<dbReference type="CDD" id="cd01275">
    <property type="entry name" value="FHIT"/>
    <property type="match status" value="1"/>
</dbReference>
<evidence type="ECO:0000256" key="9">
    <source>
        <dbReference type="RuleBase" id="RU366076"/>
    </source>
</evidence>
<dbReference type="GO" id="GO:0009368">
    <property type="term" value="C:endopeptidase Clp complex"/>
    <property type="evidence" value="ECO:0007669"/>
    <property type="project" value="TreeGrafter"/>
</dbReference>
<dbReference type="GO" id="GO:0004176">
    <property type="term" value="F:ATP-dependent peptidase activity"/>
    <property type="evidence" value="ECO:0007669"/>
    <property type="project" value="InterPro"/>
</dbReference>
<dbReference type="InterPro" id="IPR001907">
    <property type="entry name" value="ClpP"/>
</dbReference>
<dbReference type="InterPro" id="IPR036265">
    <property type="entry name" value="HIT-like_sf"/>
</dbReference>
<feature type="binding site" evidence="5">
    <location>
        <position position="45"/>
    </location>
    <ligand>
        <name>substrate</name>
    </ligand>
</feature>
<feature type="binding site" evidence="5">
    <location>
        <position position="116"/>
    </location>
    <ligand>
        <name>substrate</name>
    </ligand>
</feature>
<dbReference type="GO" id="GO:0004252">
    <property type="term" value="F:serine-type endopeptidase activity"/>
    <property type="evidence" value="ECO:0007669"/>
    <property type="project" value="InterPro"/>
</dbReference>
<feature type="active site" description="Tele-AMP-histidine intermediate" evidence="4">
    <location>
        <position position="114"/>
    </location>
</feature>
<dbReference type="InterPro" id="IPR011146">
    <property type="entry name" value="HIT-like"/>
</dbReference>
<accession>A0A976MBE5</accession>
<dbReference type="Pfam" id="PF00574">
    <property type="entry name" value="CLP_protease"/>
    <property type="match status" value="1"/>
</dbReference>
<dbReference type="FunFam" id="3.30.428.10:FF:000011">
    <property type="entry name" value="Fragile histidine triad"/>
    <property type="match status" value="1"/>
</dbReference>
<dbReference type="EC" id="3.6.1.29" evidence="9"/>
<comment type="similarity">
    <text evidence="1 8">Belongs to the peptidase S14 family.</text>
</comment>
<dbReference type="Proteomes" id="UP000244811">
    <property type="component" value="Chromosome 3"/>
</dbReference>
<dbReference type="InterPro" id="IPR029045">
    <property type="entry name" value="ClpP/crotonase-like_dom_sf"/>
</dbReference>
<evidence type="ECO:0000256" key="7">
    <source>
        <dbReference type="PROSITE-ProRule" id="PRU00464"/>
    </source>
</evidence>
<dbReference type="InterPro" id="IPR039383">
    <property type="entry name" value="FHIT"/>
</dbReference>
<feature type="domain" description="HIT" evidence="10">
    <location>
        <begin position="19"/>
        <end position="127"/>
    </location>
</feature>
<evidence type="ECO:0000313" key="12">
    <source>
        <dbReference type="Proteomes" id="UP000244811"/>
    </source>
</evidence>
<dbReference type="PRINTS" id="PR00127">
    <property type="entry name" value="CLPPROTEASEP"/>
</dbReference>
<feature type="site" description="Important for induction of apoptosis" evidence="6">
    <location>
        <position position="132"/>
    </location>
</feature>
<dbReference type="GO" id="GO:0006515">
    <property type="term" value="P:protein quality control for misfolded or incompletely synthesized proteins"/>
    <property type="evidence" value="ECO:0007669"/>
    <property type="project" value="TreeGrafter"/>
</dbReference>
<dbReference type="Gene3D" id="3.90.226.10">
    <property type="entry name" value="2-enoyl-CoA Hydratase, Chain A, domain 1"/>
    <property type="match status" value="1"/>
</dbReference>
<evidence type="ECO:0000256" key="1">
    <source>
        <dbReference type="ARBA" id="ARBA00007039"/>
    </source>
</evidence>
<dbReference type="Pfam" id="PF01230">
    <property type="entry name" value="HIT"/>
    <property type="match status" value="1"/>
</dbReference>
<dbReference type="PANTHER" id="PTHR10381:SF11">
    <property type="entry name" value="ATP-DEPENDENT CLP PROTEASE PROTEOLYTIC SUBUNIT, MITOCHONDRIAL"/>
    <property type="match status" value="1"/>
</dbReference>
<sequence>MPIRTGIPFELLKIPQTIEFFQFGPVKIFNSQVFAKSKLSYAFVNIKPFAPGHSLVSPLRVVNRYKDLTAEEVYDWSCLVQVVAESLEKMYKGTSCSIIVQDGPEAGQTIPHLHAHIIPRKKDDMDNPDSIYDKVDNNEGTLKTVEEMAELATETKKYVELVANSKSVGSYKSRPPDLPSLLLSERIVYIGYPIQQTVAHLVISQLLYLDYDSQEKPIKIYINSDNEYTKEEGLSTSEIDALNIVDVINYLKNDVITINLGKAYGPAAIILASGTPGKRYVLPRSYTLLRQSPATISFRQAEDIAIYSDEILKARKAIVNVLSKACNKETPEILDRINRGDYMDSQETVNFGLADKILEDIK</sequence>
<name>A0A976MBE5_THEOR</name>
<dbReference type="PROSITE" id="PS51084">
    <property type="entry name" value="HIT_2"/>
    <property type="match status" value="1"/>
</dbReference>
<keyword evidence="2 9" id="KW-0547">Nucleotide-binding</keyword>
<evidence type="ECO:0000259" key="10">
    <source>
        <dbReference type="PROSITE" id="PS51084"/>
    </source>
</evidence>
<evidence type="ECO:0000256" key="6">
    <source>
        <dbReference type="PIRSR" id="PIRSR639383-3"/>
    </source>
</evidence>
<dbReference type="GO" id="GO:0051117">
    <property type="term" value="F:ATPase binding"/>
    <property type="evidence" value="ECO:0007669"/>
    <property type="project" value="TreeGrafter"/>
</dbReference>
<reference evidence="11" key="1">
    <citation type="submission" date="2022-07" db="EMBL/GenBank/DDBJ databases">
        <title>Evaluation of T. orientalis genome assembly methods using nanopore sequencing and analysis of variation between genomes.</title>
        <authorList>
            <person name="Yam J."/>
            <person name="Micallef M.L."/>
            <person name="Liu M."/>
            <person name="Djordjevic S.P."/>
            <person name="Bogema D.R."/>
            <person name="Jenkins C."/>
        </authorList>
    </citation>
    <scope>NUCLEOTIDE SEQUENCE</scope>
    <source>
        <strain evidence="11">Goon Nure</strain>
    </source>
</reference>
<dbReference type="GO" id="GO:0000166">
    <property type="term" value="F:nucleotide binding"/>
    <property type="evidence" value="ECO:0007669"/>
    <property type="project" value="UniProtKB-KW"/>
</dbReference>
<comment type="catalytic activity">
    <reaction evidence="9">
        <text>P(1),P(3)-bis(5'-adenosyl) triphosphate + H2O = AMP + ADP + 2 H(+)</text>
        <dbReference type="Rhea" id="RHEA:13893"/>
        <dbReference type="ChEBI" id="CHEBI:15377"/>
        <dbReference type="ChEBI" id="CHEBI:15378"/>
        <dbReference type="ChEBI" id="CHEBI:58529"/>
        <dbReference type="ChEBI" id="CHEBI:456215"/>
        <dbReference type="ChEBI" id="CHEBI:456216"/>
        <dbReference type="EC" id="3.6.1.29"/>
    </reaction>
</comment>
<organism evidence="11 12">
    <name type="scientific">Theileria orientalis</name>
    <dbReference type="NCBI Taxonomy" id="68886"/>
    <lineage>
        <taxon>Eukaryota</taxon>
        <taxon>Sar</taxon>
        <taxon>Alveolata</taxon>
        <taxon>Apicomplexa</taxon>
        <taxon>Aconoidasida</taxon>
        <taxon>Piroplasmida</taxon>
        <taxon>Theileriidae</taxon>
        <taxon>Theileria</taxon>
    </lineage>
</organism>
<dbReference type="GO" id="GO:0047710">
    <property type="term" value="F:bis(5'-adenosyl)-triphosphatase activity"/>
    <property type="evidence" value="ECO:0007669"/>
    <property type="project" value="UniProtKB-UniRule"/>
</dbReference>
<dbReference type="SUPFAM" id="SSF54197">
    <property type="entry name" value="HIT-like"/>
    <property type="match status" value="1"/>
</dbReference>
<evidence type="ECO:0000256" key="4">
    <source>
        <dbReference type="PIRSR" id="PIRSR639383-1"/>
    </source>
</evidence>
<dbReference type="InterPro" id="IPR023562">
    <property type="entry name" value="ClpP/TepA"/>
</dbReference>
<dbReference type="EMBL" id="CP056070">
    <property type="protein sequence ID" value="UKK01169.2"/>
    <property type="molecule type" value="Genomic_DNA"/>
</dbReference>
<proteinExistence type="inferred from homology"/>
<evidence type="ECO:0000256" key="3">
    <source>
        <dbReference type="ARBA" id="ARBA00022801"/>
    </source>
</evidence>
<dbReference type="SUPFAM" id="SSF52096">
    <property type="entry name" value="ClpP/crotonase"/>
    <property type="match status" value="1"/>
</dbReference>
<protein>
    <recommendedName>
        <fullName evidence="8 9">Multifunctional fusion protein</fullName>
    </recommendedName>
    <domain>
        <recommendedName>
            <fullName evidence="9">Bis(5'-adenosyl)-triphosphatase</fullName>
            <ecNumber evidence="9">3.6.1.29</ecNumber>
        </recommendedName>
    </domain>
    <domain>
        <recommendedName>
            <fullName evidence="8">ATP-dependent Clp protease proteolytic subunit</fullName>
        </recommendedName>
    </domain>
</protein>
<evidence type="ECO:0000256" key="5">
    <source>
        <dbReference type="PIRSR" id="PIRSR639383-2"/>
    </source>
</evidence>
<keyword evidence="3 9" id="KW-0378">Hydrolase</keyword>
<evidence type="ECO:0000313" key="11">
    <source>
        <dbReference type="EMBL" id="UKK01169.2"/>
    </source>
</evidence>
<evidence type="ECO:0000256" key="2">
    <source>
        <dbReference type="ARBA" id="ARBA00022741"/>
    </source>
</evidence>
<dbReference type="PANTHER" id="PTHR10381">
    <property type="entry name" value="ATP-DEPENDENT CLP PROTEASE PROTEOLYTIC SUBUNIT"/>
    <property type="match status" value="1"/>
</dbReference>
<dbReference type="CDD" id="cd07017">
    <property type="entry name" value="S14_ClpP_2"/>
    <property type="match status" value="1"/>
</dbReference>